<evidence type="ECO:0000313" key="2">
    <source>
        <dbReference type="Proteomes" id="UP000295773"/>
    </source>
</evidence>
<protein>
    <submittedName>
        <fullName evidence="1">Uncharacterized protein</fullName>
    </submittedName>
</protein>
<reference evidence="1 2" key="1">
    <citation type="submission" date="2019-03" db="EMBL/GenBank/DDBJ databases">
        <title>Genomic Encyclopedia of Type Strains, Phase IV (KMG-IV): sequencing the most valuable type-strain genomes for metagenomic binning, comparative biology and taxonomic classification.</title>
        <authorList>
            <person name="Goeker M."/>
        </authorList>
    </citation>
    <scope>NUCLEOTIDE SEQUENCE [LARGE SCALE GENOMIC DNA]</scope>
    <source>
        <strain evidence="1 2">DSM 29481</strain>
    </source>
</reference>
<dbReference type="InterPro" id="IPR053916">
    <property type="entry name" value="DUF6978"/>
</dbReference>
<accession>A0A4R3T9A6</accession>
<dbReference type="RefSeq" id="WP_132224979.1">
    <property type="nucleotide sequence ID" value="NZ_JADPGE010000023.1"/>
</dbReference>
<comment type="caution">
    <text evidence="1">The sequence shown here is derived from an EMBL/GenBank/DDBJ whole genome shotgun (WGS) entry which is preliminary data.</text>
</comment>
<gene>
    <name evidence="1" type="ORF">EDD61_11311</name>
</gene>
<dbReference type="Pfam" id="PF22398">
    <property type="entry name" value="DUF6978"/>
    <property type="match status" value="1"/>
</dbReference>
<proteinExistence type="predicted"/>
<sequence>MTTSEAEELITILKKLLAKKFEIPNIGYDKEYEIQGIDNPRFKFFFIINRKVRISNKCTYIVRDKNTGINLLRLDIGNVEHKNPNGERIQGPHLHIFKDNYNTNNNIPYAIRFDINDPSLVANCVAFLKKFNVIEYPTIVEQAVLFN</sequence>
<organism evidence="1 2">
    <name type="scientific">Longicatena caecimuris</name>
    <dbReference type="NCBI Taxonomy" id="1796635"/>
    <lineage>
        <taxon>Bacteria</taxon>
        <taxon>Bacillati</taxon>
        <taxon>Bacillota</taxon>
        <taxon>Erysipelotrichia</taxon>
        <taxon>Erysipelotrichales</taxon>
        <taxon>Erysipelotrichaceae</taxon>
        <taxon>Longicatena</taxon>
    </lineage>
</organism>
<dbReference type="EMBL" id="SMBP01000013">
    <property type="protein sequence ID" value="TCU58388.1"/>
    <property type="molecule type" value="Genomic_DNA"/>
</dbReference>
<dbReference type="AlphaFoldDB" id="A0A4R3T9A6"/>
<dbReference type="Proteomes" id="UP000295773">
    <property type="component" value="Unassembled WGS sequence"/>
</dbReference>
<keyword evidence="2" id="KW-1185">Reference proteome</keyword>
<name>A0A4R3T9A6_9FIRM</name>
<evidence type="ECO:0000313" key="1">
    <source>
        <dbReference type="EMBL" id="TCU58388.1"/>
    </source>
</evidence>